<feature type="transmembrane region" description="Helical" evidence="1">
    <location>
        <begin position="60"/>
        <end position="76"/>
    </location>
</feature>
<evidence type="ECO:0000313" key="5">
    <source>
        <dbReference type="Proteomes" id="UP000320623"/>
    </source>
</evidence>
<keyword evidence="1" id="KW-0812">Transmembrane</keyword>
<dbReference type="Pfam" id="PF22570">
    <property type="entry name" value="LiaF-TM"/>
    <property type="match status" value="1"/>
</dbReference>
<dbReference type="InterPro" id="IPR043726">
    <property type="entry name" value="LiaI-LiaF-like_TM1"/>
</dbReference>
<feature type="transmembrane region" description="Helical" evidence="1">
    <location>
        <begin position="36"/>
        <end position="53"/>
    </location>
</feature>
<feature type="domain" description="LiaF transmembrane" evidence="3">
    <location>
        <begin position="9"/>
        <end position="103"/>
    </location>
</feature>
<keyword evidence="1" id="KW-1133">Transmembrane helix</keyword>
<evidence type="ECO:0000259" key="3">
    <source>
        <dbReference type="Pfam" id="PF22570"/>
    </source>
</evidence>
<dbReference type="STRING" id="1643428.GCA_001442855_01012"/>
<reference evidence="5" key="1">
    <citation type="submission" date="2015-11" db="EMBL/GenBank/DDBJ databases">
        <authorList>
            <person name="Varghese N."/>
        </authorList>
    </citation>
    <scope>NUCLEOTIDE SEQUENCE [LARGE SCALE GENOMIC DNA]</scope>
</reference>
<evidence type="ECO:0000256" key="1">
    <source>
        <dbReference type="SAM" id="Phobius"/>
    </source>
</evidence>
<feature type="transmembrane region" description="Helical" evidence="1">
    <location>
        <begin position="113"/>
        <end position="135"/>
    </location>
</feature>
<keyword evidence="5" id="KW-1185">Reference proteome</keyword>
<name>A0A0S4N099_9BACT</name>
<proteinExistence type="predicted"/>
<keyword evidence="1" id="KW-0472">Membrane</keyword>
<dbReference type="OrthoDB" id="9797539at2"/>
<gene>
    <name evidence="4" type="ORF">JGI1_01036</name>
</gene>
<evidence type="ECO:0008006" key="6">
    <source>
        <dbReference type="Google" id="ProtNLM"/>
    </source>
</evidence>
<evidence type="ECO:0000259" key="2">
    <source>
        <dbReference type="Pfam" id="PF18917"/>
    </source>
</evidence>
<feature type="transmembrane region" description="Helical" evidence="1">
    <location>
        <begin position="147"/>
        <end position="162"/>
    </location>
</feature>
<dbReference type="Proteomes" id="UP000320623">
    <property type="component" value="Unassembled WGS sequence"/>
</dbReference>
<dbReference type="RefSeq" id="WP_140944795.1">
    <property type="nucleotide sequence ID" value="NZ_FAOO01000006.1"/>
</dbReference>
<organism evidence="4 5">
    <name type="scientific">Candidatus Thermokryptus mobilis</name>
    <dbReference type="NCBI Taxonomy" id="1643428"/>
    <lineage>
        <taxon>Bacteria</taxon>
        <taxon>Pseudomonadati</taxon>
        <taxon>Candidatus Kryptoniota</taxon>
        <taxon>Candidatus Thermokryptus</taxon>
    </lineage>
</organism>
<dbReference type="Pfam" id="PF18917">
    <property type="entry name" value="LiaI-LiaF-like_TM1"/>
    <property type="match status" value="1"/>
</dbReference>
<evidence type="ECO:0000313" key="4">
    <source>
        <dbReference type="EMBL" id="CUU04666.1"/>
    </source>
</evidence>
<protein>
    <recommendedName>
        <fullName evidence="6">DUF5668 domain-containing protein</fullName>
    </recommendedName>
</protein>
<feature type="transmembrane region" description="Helical" evidence="1">
    <location>
        <begin position="7"/>
        <end position="24"/>
    </location>
</feature>
<feature type="domain" description="LiaI-LiaF-like transmembrane region" evidence="2">
    <location>
        <begin position="116"/>
        <end position="161"/>
    </location>
</feature>
<feature type="transmembrane region" description="Helical" evidence="1">
    <location>
        <begin position="88"/>
        <end position="106"/>
    </location>
</feature>
<sequence length="165" mass="18791">MNSHKNKLWLGIAFVIIGLTLLLNKFGILTLGWKKIISVVLVIYGAYLGYMGFGLDSNRKVFWGSIWFFFGIYLFIDSSGLLNPEVHFFWPVVLITVGLSFLMAFVNRPRDIALLLPAITLTGIGVLFLLTNLGVIYSFELWEKTEKLWPILLIILGLYFILKRG</sequence>
<dbReference type="EMBL" id="FAOO01000006">
    <property type="protein sequence ID" value="CUU04666.1"/>
    <property type="molecule type" value="Genomic_DNA"/>
</dbReference>
<accession>A0A0S4N099</accession>
<dbReference type="InterPro" id="IPR054331">
    <property type="entry name" value="LiaF_TM"/>
</dbReference>
<dbReference type="AlphaFoldDB" id="A0A0S4N099"/>